<feature type="region of interest" description="Disordered" evidence="1">
    <location>
        <begin position="1"/>
        <end position="35"/>
    </location>
</feature>
<dbReference type="PANTHER" id="PTHR33223">
    <property type="entry name" value="CCHC-TYPE DOMAIN-CONTAINING PROTEIN"/>
    <property type="match status" value="1"/>
</dbReference>
<evidence type="ECO:0000256" key="1">
    <source>
        <dbReference type="SAM" id="MobiDB-lite"/>
    </source>
</evidence>
<feature type="domain" description="Retrotransposon gag" evidence="2">
    <location>
        <begin position="270"/>
        <end position="359"/>
    </location>
</feature>
<dbReference type="Pfam" id="PF03732">
    <property type="entry name" value="Retrotrans_gag"/>
    <property type="match status" value="1"/>
</dbReference>
<proteinExistence type="predicted"/>
<dbReference type="AlphaFoldDB" id="A0A6V7NHB6"/>
<protein>
    <recommendedName>
        <fullName evidence="2">Retrotransposon gag domain-containing protein</fullName>
    </recommendedName>
</protein>
<name>A0A6V7NHB6_ANACO</name>
<accession>A0A6V7NHB6</accession>
<dbReference type="InterPro" id="IPR005162">
    <property type="entry name" value="Retrotrans_gag_dom"/>
</dbReference>
<gene>
    <name evidence="3" type="ORF">CB5_LOCUS1035</name>
</gene>
<dbReference type="PANTHER" id="PTHR33223:SF11">
    <property type="entry name" value="ELEMENT PROTEIN, PUTATIVE-RELATED"/>
    <property type="match status" value="1"/>
</dbReference>
<reference evidence="3" key="1">
    <citation type="submission" date="2020-07" db="EMBL/GenBank/DDBJ databases">
        <authorList>
            <person name="Lin J."/>
        </authorList>
    </citation>
    <scope>NUCLEOTIDE SEQUENCE</scope>
</reference>
<evidence type="ECO:0000259" key="2">
    <source>
        <dbReference type="Pfam" id="PF03732"/>
    </source>
</evidence>
<sequence>MRQYRRQQTNIHPTPLRFSCFTTGADSDQGQDSDANENVENLRRLFELPQDPEELRRIATRSGLRTRLQTATCERLAVDNPDNTEGIEHQNINTEEVATTLSSSRRANTTNNEMQVAQRDEELEQLKGQVQMLCDMVQRLVQQSRPEPSHIEQVGISTTPAIEVQGHAREDLNEPQMATANPMDPEALKKFIDSAVVAKFKQLAQDNEPLLRESDKPYQAWHDLVPFPPGYTRPQFQMFDGTGDPREHLTHFEAACGDTVTNGSLLLRQFPLSLKVAAFQWYSKIPPGSIQDWPMMKAQFKSHFVSTKREITLRELADLRQERDEKVETYITRWKNTSINCSQEIRTEEAIRLCIGGMHPWLAVQILKVLRSPRIYLDCIYHLEGGE</sequence>
<feature type="compositionally biased region" description="Polar residues" evidence="1">
    <location>
        <begin position="1"/>
        <end position="12"/>
    </location>
</feature>
<evidence type="ECO:0000313" key="3">
    <source>
        <dbReference type="EMBL" id="CAD1817824.1"/>
    </source>
</evidence>
<organism evidence="3">
    <name type="scientific">Ananas comosus var. bracteatus</name>
    <name type="common">red pineapple</name>
    <dbReference type="NCBI Taxonomy" id="296719"/>
    <lineage>
        <taxon>Eukaryota</taxon>
        <taxon>Viridiplantae</taxon>
        <taxon>Streptophyta</taxon>
        <taxon>Embryophyta</taxon>
        <taxon>Tracheophyta</taxon>
        <taxon>Spermatophyta</taxon>
        <taxon>Magnoliopsida</taxon>
        <taxon>Liliopsida</taxon>
        <taxon>Poales</taxon>
        <taxon>Bromeliaceae</taxon>
        <taxon>Bromelioideae</taxon>
        <taxon>Ananas</taxon>
    </lineage>
</organism>
<dbReference type="EMBL" id="LR862138">
    <property type="protein sequence ID" value="CAD1817824.1"/>
    <property type="molecule type" value="Genomic_DNA"/>
</dbReference>